<reference evidence="2" key="1">
    <citation type="journal article" date="2022" name="Data Brief">
        <title>Draft genome sequence data of Gordonia hongkongensis strain EUFUS-Z928 isolated from the octocoral Eunicea fusca.</title>
        <authorList>
            <person name="Sanchez-Suarez J."/>
            <person name="Diaz L."/>
            <person name="Melo-Bolivar J."/>
            <person name="Villamil L."/>
        </authorList>
    </citation>
    <scope>NUCLEOTIDE SEQUENCE</scope>
    <source>
        <strain evidence="2">EUFUS-Z928</strain>
    </source>
</reference>
<proteinExistence type="predicted"/>
<name>A0AAX3T1X8_9ACTN</name>
<keyword evidence="4" id="KW-1185">Reference proteome</keyword>
<dbReference type="Proteomes" id="UP001213504">
    <property type="component" value="Chromosome"/>
</dbReference>
<organism evidence="3 5">
    <name type="scientific">Gordonia hongkongensis</name>
    <dbReference type="NCBI Taxonomy" id="1701090"/>
    <lineage>
        <taxon>Bacteria</taxon>
        <taxon>Bacillati</taxon>
        <taxon>Actinomycetota</taxon>
        <taxon>Actinomycetes</taxon>
        <taxon>Mycobacteriales</taxon>
        <taxon>Gordoniaceae</taxon>
        <taxon>Gordonia</taxon>
    </lineage>
</organism>
<feature type="domain" description="YdhG-like" evidence="1">
    <location>
        <begin position="19"/>
        <end position="123"/>
    </location>
</feature>
<sequence>MRPSEAPIEEVLDRAVGPRRDEADELVALLGEISGHRPVLWAGRMIGFGEYEYRYASGHGGRAPELAFAPGPKNHTIYLVSDFATQWPDLIDRLGKCRVAKSCLHVTRLRDVDLAVLTTLLERSLAQTRSSHGG</sequence>
<evidence type="ECO:0000313" key="2">
    <source>
        <dbReference type="EMBL" id="MDF6103379.1"/>
    </source>
</evidence>
<reference evidence="3" key="3">
    <citation type="submission" date="2023-04" db="EMBL/GenBank/DDBJ databases">
        <title>Complete genome sequence of a phthalic acid esters degrading bacterial strain.</title>
        <authorList>
            <person name="Weng L."/>
            <person name="Jia Y."/>
            <person name="Ren L."/>
        </authorList>
    </citation>
    <scope>NUCLEOTIDE SEQUENCE</scope>
    <source>
        <strain evidence="3">RL-LY01</strain>
    </source>
</reference>
<dbReference type="EMBL" id="JAKJLQ010000022">
    <property type="protein sequence ID" value="MDF6103379.1"/>
    <property type="molecule type" value="Genomic_DNA"/>
</dbReference>
<evidence type="ECO:0000259" key="1">
    <source>
        <dbReference type="Pfam" id="PF08818"/>
    </source>
</evidence>
<dbReference type="Proteomes" id="UP001152308">
    <property type="component" value="Unassembled WGS sequence"/>
</dbReference>
<protein>
    <submittedName>
        <fullName evidence="3">DUF1801 domain-containing protein</fullName>
    </submittedName>
</protein>
<reference evidence="2" key="2">
    <citation type="submission" date="2022-01" db="EMBL/GenBank/DDBJ databases">
        <authorList>
            <person name="Sanchez-Suarez J."/>
            <person name="Villamil L."/>
            <person name="Diaz L.E."/>
        </authorList>
    </citation>
    <scope>NUCLEOTIDE SEQUENCE</scope>
    <source>
        <strain evidence="2">EUFUS-Z928</strain>
    </source>
</reference>
<dbReference type="Pfam" id="PF08818">
    <property type="entry name" value="DUF1801"/>
    <property type="match status" value="1"/>
</dbReference>
<dbReference type="AlphaFoldDB" id="A0AAX3T1X8"/>
<accession>A0AAX3T1X8</accession>
<dbReference type="RefSeq" id="WP_068970457.1">
    <property type="nucleotide sequence ID" value="NZ_CBDRMI010000025.1"/>
</dbReference>
<evidence type="ECO:0000313" key="3">
    <source>
        <dbReference type="EMBL" id="WFP23136.1"/>
    </source>
</evidence>
<dbReference type="EMBL" id="CP121270">
    <property type="protein sequence ID" value="WFP23136.1"/>
    <property type="molecule type" value="Genomic_DNA"/>
</dbReference>
<evidence type="ECO:0000313" key="4">
    <source>
        <dbReference type="Proteomes" id="UP001152308"/>
    </source>
</evidence>
<evidence type="ECO:0000313" key="5">
    <source>
        <dbReference type="Proteomes" id="UP001213504"/>
    </source>
</evidence>
<dbReference type="InterPro" id="IPR014922">
    <property type="entry name" value="YdhG-like"/>
</dbReference>
<gene>
    <name evidence="2" type="ORF">L2299_20245</name>
    <name evidence="3" type="ORF">P9A14_13155</name>
</gene>